<dbReference type="Gene3D" id="1.10.10.10">
    <property type="entry name" value="Winged helix-like DNA-binding domain superfamily/Winged helix DNA-binding domain"/>
    <property type="match status" value="1"/>
</dbReference>
<dbReference type="EMBL" id="JAPUBN010000010">
    <property type="protein sequence ID" value="MCZ2720763.1"/>
    <property type="molecule type" value="Genomic_DNA"/>
</dbReference>
<comment type="caution">
    <text evidence="2">The sequence shown here is derived from an EMBL/GenBank/DDBJ whole genome shotgun (WGS) entry which is preliminary data.</text>
</comment>
<keyword evidence="3" id="KW-1185">Reference proteome</keyword>
<accession>A0ABT4JQZ1</accession>
<evidence type="ECO:0000313" key="2">
    <source>
        <dbReference type="EMBL" id="MCZ2720763.1"/>
    </source>
</evidence>
<gene>
    <name evidence="2" type="ORF">O1D97_03670</name>
</gene>
<organism evidence="2 3">
    <name type="scientific">Marinomonas phaeophyticola</name>
    <dbReference type="NCBI Taxonomy" id="3004091"/>
    <lineage>
        <taxon>Bacteria</taxon>
        <taxon>Pseudomonadati</taxon>
        <taxon>Pseudomonadota</taxon>
        <taxon>Gammaproteobacteria</taxon>
        <taxon>Oceanospirillales</taxon>
        <taxon>Oceanospirillaceae</taxon>
        <taxon>Marinomonas</taxon>
    </lineage>
</organism>
<dbReference type="InterPro" id="IPR036388">
    <property type="entry name" value="WH-like_DNA-bd_sf"/>
</dbReference>
<name>A0ABT4JQZ1_9GAMM</name>
<protein>
    <recommendedName>
        <fullName evidence="1">HTH marR-type domain-containing protein</fullName>
    </recommendedName>
</protein>
<feature type="domain" description="HTH marR-type" evidence="1">
    <location>
        <begin position="1"/>
        <end position="69"/>
    </location>
</feature>
<dbReference type="InterPro" id="IPR036390">
    <property type="entry name" value="WH_DNA-bd_sf"/>
</dbReference>
<dbReference type="InterPro" id="IPR000835">
    <property type="entry name" value="HTH_MarR-typ"/>
</dbReference>
<dbReference type="Proteomes" id="UP001149719">
    <property type="component" value="Unassembled WGS sequence"/>
</dbReference>
<proteinExistence type="predicted"/>
<dbReference type="PROSITE" id="PS50995">
    <property type="entry name" value="HTH_MARR_2"/>
    <property type="match status" value="1"/>
</dbReference>
<evidence type="ECO:0000313" key="3">
    <source>
        <dbReference type="Proteomes" id="UP001149719"/>
    </source>
</evidence>
<reference evidence="2" key="1">
    <citation type="submission" date="2022-12" db="EMBL/GenBank/DDBJ databases">
        <title>Marinomonas 15G1-11 sp. nov, isolated from marine algae.</title>
        <authorList>
            <person name="Butt M."/>
            <person name="Choi D.G."/>
            <person name="Kim J.M."/>
            <person name="Lee J.K."/>
            <person name="Baek J.H."/>
            <person name="Jeon C.O."/>
        </authorList>
    </citation>
    <scope>NUCLEOTIDE SEQUENCE</scope>
    <source>
        <strain evidence="2">15G1-11</strain>
    </source>
</reference>
<sequence length="105" mass="12107">MSRFEKEGLIIRNRSPQDQRITLLSLSDQAKEVFEEISPKVDLAYERLTKKLGKEKMKALSLLLKYPNLNQNSSTLPGQTNIKCILLMPICTFLMIFISSHCEYN</sequence>
<dbReference type="SUPFAM" id="SSF46785">
    <property type="entry name" value="Winged helix' DNA-binding domain"/>
    <property type="match status" value="1"/>
</dbReference>
<evidence type="ECO:0000259" key="1">
    <source>
        <dbReference type="PROSITE" id="PS50995"/>
    </source>
</evidence>